<feature type="binding site" evidence="9">
    <location>
        <position position="141"/>
    </location>
    <ligand>
        <name>Zn(2+)</name>
        <dbReference type="ChEBI" id="CHEBI:29105"/>
        <note>catalytic</note>
    </ligand>
</feature>
<dbReference type="InterPro" id="IPR001258">
    <property type="entry name" value="NHL_repeat"/>
</dbReference>
<dbReference type="EC" id="4.3.2.5" evidence="1"/>
<dbReference type="Proteomes" id="UP001153954">
    <property type="component" value="Unassembled WGS sequence"/>
</dbReference>
<feature type="binding site" evidence="9">
    <location>
        <position position="77"/>
    </location>
    <ligand>
        <name>Ca(2+)</name>
        <dbReference type="ChEBI" id="CHEBI:29108"/>
        <note>structural</note>
    </ligand>
</feature>
<feature type="binding site" evidence="8">
    <location>
        <position position="90"/>
    </location>
    <ligand>
        <name>a protein</name>
        <dbReference type="ChEBI" id="CHEBI:16541"/>
    </ligand>
    <ligandPart>
        <name>C-terminal Xaa-(2S)-2-hydroxyglycine residue</name>
        <dbReference type="ChEBI" id="CHEBI:142768"/>
    </ligandPart>
</feature>
<feature type="repeat" description="NHL" evidence="11">
    <location>
        <begin position="183"/>
        <end position="220"/>
    </location>
</feature>
<keyword evidence="3" id="KW-0732">Signal</keyword>
<keyword evidence="14" id="KW-1185">Reference proteome</keyword>
<dbReference type="SUPFAM" id="SSF63829">
    <property type="entry name" value="Calcium-dependent phosphotriesterase"/>
    <property type="match status" value="1"/>
</dbReference>
<evidence type="ECO:0000256" key="12">
    <source>
        <dbReference type="SAM" id="Phobius"/>
    </source>
</evidence>
<feature type="disulfide bond" evidence="10">
    <location>
        <begin position="254"/>
        <end position="265"/>
    </location>
</feature>
<dbReference type="Gene3D" id="2.120.10.30">
    <property type="entry name" value="TolB, C-terminal domain"/>
    <property type="match status" value="1"/>
</dbReference>
<gene>
    <name evidence="13" type="ORF">EEDITHA_LOCUS16803</name>
</gene>
<dbReference type="PANTHER" id="PTHR10680">
    <property type="entry name" value="PEPTIDYL-GLYCINE ALPHA-AMIDATING MONOOXYGENASE"/>
    <property type="match status" value="1"/>
</dbReference>
<keyword evidence="7" id="KW-0456">Lyase</keyword>
<dbReference type="EMBL" id="CAKOGL010000025">
    <property type="protein sequence ID" value="CAH2102124.1"/>
    <property type="molecule type" value="Genomic_DNA"/>
</dbReference>
<keyword evidence="12" id="KW-0812">Transmembrane</keyword>
<evidence type="ECO:0000256" key="9">
    <source>
        <dbReference type="PIRSR" id="PIRSR600720-2"/>
    </source>
</evidence>
<evidence type="ECO:0000256" key="6">
    <source>
        <dbReference type="ARBA" id="ARBA00023180"/>
    </source>
</evidence>
<dbReference type="AlphaFoldDB" id="A0AAU9UR33"/>
<evidence type="ECO:0000313" key="14">
    <source>
        <dbReference type="Proteomes" id="UP001153954"/>
    </source>
</evidence>
<dbReference type="PRINTS" id="PR00790">
    <property type="entry name" value="PAMONOXGNASE"/>
</dbReference>
<evidence type="ECO:0000313" key="13">
    <source>
        <dbReference type="EMBL" id="CAH2102124.1"/>
    </source>
</evidence>
<keyword evidence="5 10" id="KW-1015">Disulfide bond</keyword>
<dbReference type="PROSITE" id="PS51125">
    <property type="entry name" value="NHL"/>
    <property type="match status" value="2"/>
</dbReference>
<keyword evidence="4" id="KW-0677">Repeat</keyword>
<evidence type="ECO:0000256" key="11">
    <source>
        <dbReference type="PROSITE-ProRule" id="PRU00504"/>
    </source>
</evidence>
<dbReference type="GO" id="GO:0005576">
    <property type="term" value="C:extracellular region"/>
    <property type="evidence" value="ECO:0007669"/>
    <property type="project" value="TreeGrafter"/>
</dbReference>
<name>A0AAU9UR33_EUPED</name>
<protein>
    <recommendedName>
        <fullName evidence="1">peptidylamidoglycolate lyase</fullName>
        <ecNumber evidence="1">4.3.2.5</ecNumber>
    </recommendedName>
</protein>
<feature type="binding site" evidence="8">
    <location>
        <position position="209"/>
    </location>
    <ligand>
        <name>a protein</name>
        <dbReference type="ChEBI" id="CHEBI:16541"/>
    </ligand>
    <ligandPart>
        <name>C-terminal Xaa-(2S)-2-hydroxyglycine residue</name>
        <dbReference type="ChEBI" id="CHEBI:142768"/>
    </ligandPart>
</feature>
<dbReference type="InterPro" id="IPR000720">
    <property type="entry name" value="PHM/PAL"/>
</dbReference>
<keyword evidence="12" id="KW-0472">Membrane</keyword>
<dbReference type="GO" id="GO:0016020">
    <property type="term" value="C:membrane"/>
    <property type="evidence" value="ECO:0007669"/>
    <property type="project" value="InterPro"/>
</dbReference>
<keyword evidence="9" id="KW-0106">Calcium</keyword>
<accession>A0AAU9UR33</accession>
<feature type="binding site" evidence="9">
    <location>
        <position position="339"/>
    </location>
    <ligand>
        <name>Zn(2+)</name>
        <dbReference type="ChEBI" id="CHEBI:29105"/>
        <note>catalytic</note>
    </ligand>
</feature>
<comment type="caution">
    <text evidence="13">The sequence shown here is derived from an EMBL/GenBank/DDBJ whole genome shotgun (WGS) entry which is preliminary data.</text>
</comment>
<evidence type="ECO:0000256" key="5">
    <source>
        <dbReference type="ARBA" id="ARBA00023157"/>
    </source>
</evidence>
<keyword evidence="2 9" id="KW-0479">Metal-binding</keyword>
<evidence type="ECO:0000256" key="10">
    <source>
        <dbReference type="PIRSR" id="PIRSR600720-3"/>
    </source>
</evidence>
<feature type="binding site" evidence="8">
    <location>
        <position position="258"/>
    </location>
    <ligand>
        <name>a protein</name>
        <dbReference type="ChEBI" id="CHEBI:16541"/>
    </ligand>
    <ligandPart>
        <name>C-terminal Xaa-(2S)-2-hydroxyglycine residue</name>
        <dbReference type="ChEBI" id="CHEBI:142768"/>
    </ligandPart>
</feature>
<dbReference type="Pfam" id="PF01436">
    <property type="entry name" value="NHL"/>
    <property type="match status" value="2"/>
</dbReference>
<feature type="binding site" evidence="9">
    <location>
        <position position="340"/>
    </location>
    <ligand>
        <name>Ca(2+)</name>
        <dbReference type="ChEBI" id="CHEBI:29108"/>
        <note>structural</note>
    </ligand>
</feature>
<dbReference type="GO" id="GO:0046872">
    <property type="term" value="F:metal ion binding"/>
    <property type="evidence" value="ECO:0007669"/>
    <property type="project" value="UniProtKB-KW"/>
</dbReference>
<feature type="repeat" description="NHL" evidence="11">
    <location>
        <begin position="126"/>
        <end position="167"/>
    </location>
</feature>
<comment type="cofactor">
    <cofactor evidence="9">
        <name>Zn(2+)</name>
        <dbReference type="ChEBI" id="CHEBI:29105"/>
    </cofactor>
    <text evidence="9">Binds one Zn(2+) ion per subunit.</text>
</comment>
<reference evidence="13" key="1">
    <citation type="submission" date="2022-03" db="EMBL/GenBank/DDBJ databases">
        <authorList>
            <person name="Tunstrom K."/>
        </authorList>
    </citation>
    <scope>NUCLEOTIDE SEQUENCE</scope>
</reference>
<dbReference type="CDD" id="cd14958">
    <property type="entry name" value="NHL_PAL_like"/>
    <property type="match status" value="1"/>
</dbReference>
<proteinExistence type="predicted"/>
<keyword evidence="12" id="KW-1133">Transmembrane helix</keyword>
<evidence type="ECO:0000256" key="3">
    <source>
        <dbReference type="ARBA" id="ARBA00022729"/>
    </source>
</evidence>
<dbReference type="GO" id="GO:0006518">
    <property type="term" value="P:peptide metabolic process"/>
    <property type="evidence" value="ECO:0007669"/>
    <property type="project" value="InterPro"/>
</dbReference>
<keyword evidence="9" id="KW-0862">Zinc</keyword>
<dbReference type="PANTHER" id="PTHR10680:SF14">
    <property type="entry name" value="PEPTIDYL-GLYCINE ALPHA-AMIDATING MONOOXYGENASE"/>
    <property type="match status" value="1"/>
</dbReference>
<feature type="disulfide bond" evidence="10">
    <location>
        <begin position="190"/>
        <end position="210"/>
    </location>
</feature>
<dbReference type="GO" id="GO:0004598">
    <property type="term" value="F:peptidylamidoglycolate lyase activity"/>
    <property type="evidence" value="ECO:0007669"/>
    <property type="project" value="UniProtKB-EC"/>
</dbReference>
<keyword evidence="6" id="KW-0325">Glycoprotein</keyword>
<evidence type="ECO:0000256" key="4">
    <source>
        <dbReference type="ARBA" id="ARBA00022737"/>
    </source>
</evidence>
<dbReference type="InterPro" id="IPR011042">
    <property type="entry name" value="6-blade_b-propeller_TolB-like"/>
</dbReference>
<organism evidence="13 14">
    <name type="scientific">Euphydryas editha</name>
    <name type="common">Edith's checkerspot</name>
    <dbReference type="NCBI Taxonomy" id="104508"/>
    <lineage>
        <taxon>Eukaryota</taxon>
        <taxon>Metazoa</taxon>
        <taxon>Ecdysozoa</taxon>
        <taxon>Arthropoda</taxon>
        <taxon>Hexapoda</taxon>
        <taxon>Insecta</taxon>
        <taxon>Pterygota</taxon>
        <taxon>Neoptera</taxon>
        <taxon>Endopterygota</taxon>
        <taxon>Lepidoptera</taxon>
        <taxon>Glossata</taxon>
        <taxon>Ditrysia</taxon>
        <taxon>Papilionoidea</taxon>
        <taxon>Nymphalidae</taxon>
        <taxon>Nymphalinae</taxon>
        <taxon>Euphydryas</taxon>
    </lineage>
</organism>
<evidence type="ECO:0000256" key="2">
    <source>
        <dbReference type="ARBA" id="ARBA00022723"/>
    </source>
</evidence>
<sequence length="441" mass="47670">MFTINIKSVKNVSKMFVVLLLFLTCIFARRFPEADYTSYFDTQYVKTSAALDKLEDAPQWTPNWPDSSIKMGQVSGVALDQSGRLLVFHRATNVWDLNTFSDRNVYQGIGDPPIAQPTILVLNETGELIDSWGQDLFYIPHGITVDNKGNVWVTDVALHQVFKFTPENRTKPALVLGEKFIPGDDDEHFCKPSAVAVLSSGDFFVADGYCNTRIIKFAADGTKILQWGKRFGSGPFVLRVPHALALAEERGELCAADRENGRVACFRADSGAFSAAFHSWLVGPRLFSVAYSPLHGGRLYIVNGPTARAGVPVRGYVIDYTSGKLIQTFAPKDGFSNPHDIVVSADGSAVFVAELNPPRVVRFDSAPANVSAAADAPIVTSVAPNNRMSTTATSTTVVEVRAVAWAVWGGAAGGALAAAALLLVLCRARASGKDGREPLLQ</sequence>
<feature type="transmembrane region" description="Helical" evidence="12">
    <location>
        <begin position="405"/>
        <end position="426"/>
    </location>
</feature>
<evidence type="ECO:0000256" key="8">
    <source>
        <dbReference type="PIRSR" id="PIRSR600720-1"/>
    </source>
</evidence>
<evidence type="ECO:0000256" key="7">
    <source>
        <dbReference type="ARBA" id="ARBA00023239"/>
    </source>
</evidence>
<feature type="binding site" evidence="9">
    <location>
        <position position="242"/>
    </location>
    <ligand>
        <name>Cu(2+)</name>
        <dbReference type="ChEBI" id="CHEBI:29036"/>
        <label>2</label>
        <note>catalytic</note>
    </ligand>
</feature>
<evidence type="ECO:0000256" key="1">
    <source>
        <dbReference type="ARBA" id="ARBA00012343"/>
    </source>
</evidence>